<accession>A0ACC3APR2</accession>
<reference evidence="1 2" key="1">
    <citation type="journal article" date="2023" name="ACS Omega">
        <title>Identification of the Neoaspergillic Acid Biosynthesis Gene Cluster by Establishing an In Vitro CRISPR-Ribonucleoprotein Genetic System in Aspergillus melleus.</title>
        <authorList>
            <person name="Yuan B."/>
            <person name="Grau M.F."/>
            <person name="Murata R.M."/>
            <person name="Torok T."/>
            <person name="Venkateswaran K."/>
            <person name="Stajich J.E."/>
            <person name="Wang C.C.C."/>
        </authorList>
    </citation>
    <scope>NUCLEOTIDE SEQUENCE [LARGE SCALE GENOMIC DNA]</scope>
    <source>
        <strain evidence="1 2">IMV 1140</strain>
    </source>
</reference>
<dbReference type="Proteomes" id="UP001177260">
    <property type="component" value="Unassembled WGS sequence"/>
</dbReference>
<name>A0ACC3APR2_9EURO</name>
<evidence type="ECO:0000313" key="1">
    <source>
        <dbReference type="EMBL" id="KAK1139640.1"/>
    </source>
</evidence>
<gene>
    <name evidence="1" type="primary">RDS2_1</name>
    <name evidence="1" type="ORF">N8T08_000577</name>
</gene>
<sequence length="287" mass="32558">MTILPEPDPERMSKSRYFLKSESGQIPPNSAQEIFYSIKKAIINYKERSGLLQFPNVPSEVGALVAKSLAEDGEVERRSPIISFHASVEILYVKMPSRLHESISAWATKQMIVADRTGFFSPEEIDDIELQGSPAFDSFMPPHGGCYKEPDSAFIHVSEMSWPCVVFEVAVSESYPKLERDRNIWLEGGSPHVNAVLAMKFYIRRNKTVAGKAQIFRRGRNNNSPEQVIFPAPSAAVPQTINFFRGDFYPYGRVPQGRNAHDEWKWDMDQLRTMVTRNMAEQGLRPA</sequence>
<protein>
    <submittedName>
        <fullName evidence="1">Transcription factor</fullName>
    </submittedName>
</protein>
<comment type="caution">
    <text evidence="1">The sequence shown here is derived from an EMBL/GenBank/DDBJ whole genome shotgun (WGS) entry which is preliminary data.</text>
</comment>
<keyword evidence="2" id="KW-1185">Reference proteome</keyword>
<dbReference type="EMBL" id="JAOPJF010000102">
    <property type="protein sequence ID" value="KAK1139640.1"/>
    <property type="molecule type" value="Genomic_DNA"/>
</dbReference>
<evidence type="ECO:0000313" key="2">
    <source>
        <dbReference type="Proteomes" id="UP001177260"/>
    </source>
</evidence>
<organism evidence="1 2">
    <name type="scientific">Aspergillus melleus</name>
    <dbReference type="NCBI Taxonomy" id="138277"/>
    <lineage>
        <taxon>Eukaryota</taxon>
        <taxon>Fungi</taxon>
        <taxon>Dikarya</taxon>
        <taxon>Ascomycota</taxon>
        <taxon>Pezizomycotina</taxon>
        <taxon>Eurotiomycetes</taxon>
        <taxon>Eurotiomycetidae</taxon>
        <taxon>Eurotiales</taxon>
        <taxon>Aspergillaceae</taxon>
        <taxon>Aspergillus</taxon>
        <taxon>Aspergillus subgen. Circumdati</taxon>
    </lineage>
</organism>
<proteinExistence type="predicted"/>